<organism evidence="5 6">
    <name type="scientific">Brassica cretica</name>
    <name type="common">Mustard</name>
    <dbReference type="NCBI Taxonomy" id="69181"/>
    <lineage>
        <taxon>Eukaryota</taxon>
        <taxon>Viridiplantae</taxon>
        <taxon>Streptophyta</taxon>
        <taxon>Embryophyta</taxon>
        <taxon>Tracheophyta</taxon>
        <taxon>Spermatophyta</taxon>
        <taxon>Magnoliopsida</taxon>
        <taxon>eudicotyledons</taxon>
        <taxon>Gunneridae</taxon>
        <taxon>Pentapetalae</taxon>
        <taxon>rosids</taxon>
        <taxon>malvids</taxon>
        <taxon>Brassicales</taxon>
        <taxon>Brassicaceae</taxon>
        <taxon>Brassiceae</taxon>
        <taxon>Brassica</taxon>
    </lineage>
</organism>
<dbReference type="InterPro" id="IPR032675">
    <property type="entry name" value="LRR_dom_sf"/>
</dbReference>
<dbReference type="InterPro" id="IPR003591">
    <property type="entry name" value="Leu-rich_rpt_typical-subtyp"/>
</dbReference>
<gene>
    <name evidence="5" type="ORF">F2Q68_00022553</name>
</gene>
<dbReference type="EMBL" id="QGKW02002228">
    <property type="protein sequence ID" value="KAF2539941.1"/>
    <property type="molecule type" value="Genomic_DNA"/>
</dbReference>
<keyword evidence="1" id="KW-0433">Leucine-rich repeat</keyword>
<feature type="domain" description="C-JID" evidence="3">
    <location>
        <begin position="319"/>
        <end position="456"/>
    </location>
</feature>
<feature type="domain" description="Disease resistance R13L4/SHOC-2-like LRR" evidence="4">
    <location>
        <begin position="124"/>
        <end position="216"/>
    </location>
</feature>
<evidence type="ECO:0000259" key="3">
    <source>
        <dbReference type="Pfam" id="PF20160"/>
    </source>
</evidence>
<dbReference type="Pfam" id="PF23598">
    <property type="entry name" value="LRR_14"/>
    <property type="match status" value="1"/>
</dbReference>
<dbReference type="GO" id="GO:0005737">
    <property type="term" value="C:cytoplasm"/>
    <property type="evidence" value="ECO:0007669"/>
    <property type="project" value="TreeGrafter"/>
</dbReference>
<dbReference type="PANTHER" id="PTHR48051:SF1">
    <property type="entry name" value="RAS SUPPRESSOR PROTEIN 1"/>
    <property type="match status" value="1"/>
</dbReference>
<evidence type="ECO:0000313" key="5">
    <source>
        <dbReference type="EMBL" id="KAF2539941.1"/>
    </source>
</evidence>
<sequence>MGINAFRDDLDLERGKSISPELVDGTQLVEGMSLNLSEISEVFVSDRAFEGLSNLKLLNFYDLAYNGETRMHLPDGLSYLPRKLRSLRWDGYPLKSMPSRFHPEFLVEFCMSNSHLQKLWNGVQLRSLERLNLSGCSVLESFPPEICQTMRCLRWLDLEGTGIKEVPENIGNLIALEVLQARRTAIRRAPRSIALLTRLRVLAIGNCFYASEGLHSLCPRLSSFDDLRVLCLSNMNMTEIPNSIGDLWSLSELDLSGNNFEFIPASIKGLASEYLMLLQASLFAQACSEQLLQTGSRGTESLIHRNVQLDSARPEHLYFPGRDVPSCFSHQAMGPSLRIHLPQSQSSSDILGFSTCIMIGGNGQCSMNDVKIRCSCILKRVDAKELVVMDELWYPDPKACANMSFGSDHLLLFSRTCMSMGAYNEFFFQFSVENTKRDSSNPLVEVKKCGVHLITFNDMLQEHDSSSSLLFSENIYSPDLEFSEAFNDARVPKRRLHEAHYLYKKQPNPKRIKFLPVSSARKRYSKLHQPKVTPE</sequence>
<dbReference type="PANTHER" id="PTHR48051">
    <property type="match status" value="1"/>
</dbReference>
<reference evidence="5" key="1">
    <citation type="submission" date="2019-12" db="EMBL/GenBank/DDBJ databases">
        <title>Genome sequencing and annotation of Brassica cretica.</title>
        <authorList>
            <person name="Studholme D.J."/>
            <person name="Sarris P.F."/>
        </authorList>
    </citation>
    <scope>NUCLEOTIDE SEQUENCE</scope>
    <source>
        <strain evidence="5">PFS-001/15</strain>
        <tissue evidence="5">Leaf</tissue>
    </source>
</reference>
<name>A0A8S9G2Z5_BRACR</name>
<dbReference type="Pfam" id="PF20160">
    <property type="entry name" value="C-JID"/>
    <property type="match status" value="1"/>
</dbReference>
<evidence type="ECO:0000259" key="4">
    <source>
        <dbReference type="Pfam" id="PF23598"/>
    </source>
</evidence>
<dbReference type="SMART" id="SM00369">
    <property type="entry name" value="LRR_TYP"/>
    <property type="match status" value="3"/>
</dbReference>
<dbReference type="Pfam" id="PF00560">
    <property type="entry name" value="LRR_1"/>
    <property type="match status" value="1"/>
</dbReference>
<evidence type="ECO:0000256" key="2">
    <source>
        <dbReference type="ARBA" id="ARBA00022737"/>
    </source>
</evidence>
<evidence type="ECO:0000256" key="1">
    <source>
        <dbReference type="ARBA" id="ARBA00022614"/>
    </source>
</evidence>
<keyword evidence="2" id="KW-0677">Repeat</keyword>
<comment type="caution">
    <text evidence="5">The sequence shown here is derived from an EMBL/GenBank/DDBJ whole genome shotgun (WGS) entry which is preliminary data.</text>
</comment>
<dbReference type="InterPro" id="IPR001611">
    <property type="entry name" value="Leu-rich_rpt"/>
</dbReference>
<dbReference type="AlphaFoldDB" id="A0A8S9G2Z5"/>
<dbReference type="Proteomes" id="UP000712281">
    <property type="component" value="Unassembled WGS sequence"/>
</dbReference>
<proteinExistence type="predicted"/>
<evidence type="ECO:0000313" key="6">
    <source>
        <dbReference type="Proteomes" id="UP000712281"/>
    </source>
</evidence>
<dbReference type="Gene3D" id="3.80.10.10">
    <property type="entry name" value="Ribonuclease Inhibitor"/>
    <property type="match status" value="2"/>
</dbReference>
<protein>
    <submittedName>
        <fullName evidence="5">Uncharacterized protein</fullName>
    </submittedName>
</protein>
<dbReference type="SUPFAM" id="SSF52058">
    <property type="entry name" value="L domain-like"/>
    <property type="match status" value="1"/>
</dbReference>
<dbReference type="InterPro" id="IPR045344">
    <property type="entry name" value="C-JID"/>
</dbReference>
<accession>A0A8S9G2Z5</accession>
<dbReference type="InterPro" id="IPR050216">
    <property type="entry name" value="LRR_domain-containing"/>
</dbReference>
<dbReference type="InterPro" id="IPR055414">
    <property type="entry name" value="LRR_R13L4/SHOC2-like"/>
</dbReference>